<evidence type="ECO:0000256" key="10">
    <source>
        <dbReference type="ARBA" id="ARBA00022723"/>
    </source>
</evidence>
<evidence type="ECO:0000256" key="9">
    <source>
        <dbReference type="ARBA" id="ARBA00022694"/>
    </source>
</evidence>
<dbReference type="AlphaFoldDB" id="E0USA1"/>
<keyword evidence="7 14" id="KW-0808">Transferase</keyword>
<feature type="binding site" evidence="14">
    <location>
        <position position="205"/>
    </location>
    <ligand>
        <name>S-adenosyl-L-methionine</name>
        <dbReference type="ChEBI" id="CHEBI:59789"/>
    </ligand>
</feature>
<evidence type="ECO:0000313" key="16">
    <source>
        <dbReference type="EMBL" id="ADN10194.1"/>
    </source>
</evidence>
<accession>E0USA1</accession>
<evidence type="ECO:0000256" key="5">
    <source>
        <dbReference type="ARBA" id="ARBA00022552"/>
    </source>
</evidence>
<proteinExistence type="inferred from homology"/>
<comment type="similarity">
    <text evidence="2 14">Belongs to the radical SAM superfamily. RlmN family.</text>
</comment>
<organism evidence="16 17">
    <name type="scientific">Sulfurimonas autotrophica (strain ATCC BAA-671 / DSM 16294 / JCM 11897 / OK10)</name>
    <dbReference type="NCBI Taxonomy" id="563040"/>
    <lineage>
        <taxon>Bacteria</taxon>
        <taxon>Pseudomonadati</taxon>
        <taxon>Campylobacterota</taxon>
        <taxon>Epsilonproteobacteria</taxon>
        <taxon>Campylobacterales</taxon>
        <taxon>Sulfurimonadaceae</taxon>
        <taxon>Sulfurimonas</taxon>
    </lineage>
</organism>
<gene>
    <name evidence="14" type="primary">rlmN</name>
    <name evidence="16" type="ordered locus">Saut_2152</name>
</gene>
<evidence type="ECO:0000256" key="2">
    <source>
        <dbReference type="ARBA" id="ARBA00007544"/>
    </source>
</evidence>
<dbReference type="SUPFAM" id="SSF102114">
    <property type="entry name" value="Radical SAM enzymes"/>
    <property type="match status" value="1"/>
</dbReference>
<sequence>MSALKQSLLDFTQKELTELVKPSFRAKQIYGWMYHQYAQDFDAMKNIPKAMKEELSQKYIVNPLKIVRKEESSDGTIKYLFELQDGKTVEAVWLKMKDAQIDENGEIIQEAKYTICVSTQVGCKVGCSFCLTAKGGFTRDLSAGEIVAQVVNLKRDNAHKHNRKINIVYMGMGEPLDNLENLAKAIEIFKEEEGLAISGKRQTVSTSGLSNKIDKLGKMDLGVHIAISLHAVDDELRTELIPMNKAHNINSIIEAVKRFPIDTRKRVMFEYLVIKNKNDDLGSAKKLVKLLSGIKAKVNLIYFNPYPGTPYERPSREDMVKFQEYLINHGLLSTIRDSKGIDISAACGQLKEKNQDEINTVIQN</sequence>
<comment type="catalytic activity">
    <reaction evidence="14">
        <text>adenosine(37) in tRNA + 2 reduced [2Fe-2S]-[ferredoxin] + 2 S-adenosyl-L-methionine = 2-methyladenosine(37) in tRNA + 5'-deoxyadenosine + L-methionine + 2 oxidized [2Fe-2S]-[ferredoxin] + S-adenosyl-L-homocysteine</text>
        <dbReference type="Rhea" id="RHEA:43332"/>
        <dbReference type="Rhea" id="RHEA-COMP:10000"/>
        <dbReference type="Rhea" id="RHEA-COMP:10001"/>
        <dbReference type="Rhea" id="RHEA-COMP:10162"/>
        <dbReference type="Rhea" id="RHEA-COMP:10485"/>
        <dbReference type="ChEBI" id="CHEBI:17319"/>
        <dbReference type="ChEBI" id="CHEBI:33737"/>
        <dbReference type="ChEBI" id="CHEBI:33738"/>
        <dbReference type="ChEBI" id="CHEBI:57844"/>
        <dbReference type="ChEBI" id="CHEBI:57856"/>
        <dbReference type="ChEBI" id="CHEBI:59789"/>
        <dbReference type="ChEBI" id="CHEBI:74411"/>
        <dbReference type="ChEBI" id="CHEBI:74497"/>
        <dbReference type="EC" id="2.1.1.192"/>
    </reaction>
</comment>
<evidence type="ECO:0000256" key="14">
    <source>
        <dbReference type="HAMAP-Rule" id="MF_01849"/>
    </source>
</evidence>
<comment type="catalytic activity">
    <reaction evidence="14">
        <text>adenosine(2503) in 23S rRNA + 2 reduced [2Fe-2S]-[ferredoxin] + 2 S-adenosyl-L-methionine = 2-methyladenosine(2503) in 23S rRNA + 5'-deoxyadenosine + L-methionine + 2 oxidized [2Fe-2S]-[ferredoxin] + S-adenosyl-L-homocysteine</text>
        <dbReference type="Rhea" id="RHEA:42916"/>
        <dbReference type="Rhea" id="RHEA-COMP:10000"/>
        <dbReference type="Rhea" id="RHEA-COMP:10001"/>
        <dbReference type="Rhea" id="RHEA-COMP:10152"/>
        <dbReference type="Rhea" id="RHEA-COMP:10282"/>
        <dbReference type="ChEBI" id="CHEBI:17319"/>
        <dbReference type="ChEBI" id="CHEBI:33737"/>
        <dbReference type="ChEBI" id="CHEBI:33738"/>
        <dbReference type="ChEBI" id="CHEBI:57844"/>
        <dbReference type="ChEBI" id="CHEBI:57856"/>
        <dbReference type="ChEBI" id="CHEBI:59789"/>
        <dbReference type="ChEBI" id="CHEBI:74411"/>
        <dbReference type="ChEBI" id="CHEBI:74497"/>
        <dbReference type="EC" id="2.1.1.192"/>
    </reaction>
</comment>
<comment type="caution">
    <text evidence="14">Lacks conserved residue(s) required for the propagation of feature annotation.</text>
</comment>
<dbReference type="InterPro" id="IPR006638">
    <property type="entry name" value="Elp3/MiaA/NifB-like_rSAM"/>
</dbReference>
<evidence type="ECO:0000256" key="3">
    <source>
        <dbReference type="ARBA" id="ARBA00022485"/>
    </source>
</evidence>
<dbReference type="InterPro" id="IPR004383">
    <property type="entry name" value="rRNA_lsu_MTrfase_RlmN/Cfr"/>
</dbReference>
<keyword evidence="4 14" id="KW-0963">Cytoplasm</keyword>
<dbReference type="Gene3D" id="3.20.20.70">
    <property type="entry name" value="Aldolase class I"/>
    <property type="match status" value="1"/>
</dbReference>
<dbReference type="OrthoDB" id="9793973at2"/>
<keyword evidence="10 14" id="KW-0479">Metal-binding</keyword>
<dbReference type="HOGENOM" id="CLU_029101_2_0_7"/>
<protein>
    <recommendedName>
        <fullName evidence="14">Probable dual-specificity RNA methyltransferase RlmN</fullName>
        <ecNumber evidence="14">2.1.1.192</ecNumber>
    </recommendedName>
    <alternativeName>
        <fullName evidence="14">23S rRNA (adenine(2503)-C(2))-methyltransferase</fullName>
    </alternativeName>
    <alternativeName>
        <fullName evidence="14">23S rRNA m2A2503 methyltransferase</fullName>
    </alternativeName>
    <alternativeName>
        <fullName evidence="14">Ribosomal RNA large subunit methyltransferase N</fullName>
    </alternativeName>
    <alternativeName>
        <fullName evidence="14">tRNA (adenine(37)-C(2))-methyltransferase</fullName>
    </alternativeName>
    <alternativeName>
        <fullName evidence="14">tRNA m2A37 methyltransferase</fullName>
    </alternativeName>
</protein>
<keyword evidence="11 14" id="KW-0408">Iron</keyword>
<dbReference type="GO" id="GO:0070040">
    <property type="term" value="F:rRNA (adenine(2503)-C2-)-methyltransferase activity"/>
    <property type="evidence" value="ECO:0007669"/>
    <property type="project" value="UniProtKB-UniRule"/>
</dbReference>
<dbReference type="InterPro" id="IPR007197">
    <property type="entry name" value="rSAM"/>
</dbReference>
<evidence type="ECO:0000256" key="1">
    <source>
        <dbReference type="ARBA" id="ARBA00004496"/>
    </source>
</evidence>
<dbReference type="GO" id="GO:0070475">
    <property type="term" value="P:rRNA base methylation"/>
    <property type="evidence" value="ECO:0007669"/>
    <property type="project" value="UniProtKB-UniRule"/>
</dbReference>
<evidence type="ECO:0000256" key="12">
    <source>
        <dbReference type="ARBA" id="ARBA00023014"/>
    </source>
</evidence>
<dbReference type="GO" id="GO:0051539">
    <property type="term" value="F:4 iron, 4 sulfur cluster binding"/>
    <property type="evidence" value="ECO:0007669"/>
    <property type="project" value="UniProtKB-UniRule"/>
</dbReference>
<dbReference type="SFLD" id="SFLDS00029">
    <property type="entry name" value="Radical_SAM"/>
    <property type="match status" value="1"/>
</dbReference>
<keyword evidence="9 14" id="KW-0819">tRNA processing</keyword>
<dbReference type="HAMAP" id="MF_01849">
    <property type="entry name" value="RNA_methyltr_RlmN"/>
    <property type="match status" value="1"/>
</dbReference>
<dbReference type="NCBIfam" id="TIGR00048">
    <property type="entry name" value="rRNA_mod_RlmN"/>
    <property type="match status" value="1"/>
</dbReference>
<comment type="function">
    <text evidence="14">Specifically methylates position 2 of adenine 2503 in 23S rRNA and position 2 of adenine 37 in tRNAs.</text>
</comment>
<evidence type="ECO:0000259" key="15">
    <source>
        <dbReference type="PROSITE" id="PS51918"/>
    </source>
</evidence>
<keyword evidence="17" id="KW-1185">Reference proteome</keyword>
<evidence type="ECO:0000313" key="17">
    <source>
        <dbReference type="Proteomes" id="UP000007803"/>
    </source>
</evidence>
<dbReference type="InterPro" id="IPR013785">
    <property type="entry name" value="Aldolase_TIM"/>
</dbReference>
<dbReference type="Pfam" id="PF21016">
    <property type="entry name" value="RlmN_N"/>
    <property type="match status" value="1"/>
</dbReference>
<evidence type="ECO:0000256" key="7">
    <source>
        <dbReference type="ARBA" id="ARBA00022679"/>
    </source>
</evidence>
<keyword evidence="6 14" id="KW-0489">Methyltransferase</keyword>
<dbReference type="EMBL" id="CP002205">
    <property type="protein sequence ID" value="ADN10194.1"/>
    <property type="molecule type" value="Genomic_DNA"/>
</dbReference>
<feature type="binding site" evidence="14">
    <location>
        <position position="127"/>
    </location>
    <ligand>
        <name>[4Fe-4S] cluster</name>
        <dbReference type="ChEBI" id="CHEBI:49883"/>
        <note>4Fe-4S-S-AdoMet</note>
    </ligand>
</feature>
<feature type="binding site" evidence="14">
    <location>
        <begin position="228"/>
        <end position="230"/>
    </location>
    <ligand>
        <name>S-adenosyl-L-methionine</name>
        <dbReference type="ChEBI" id="CHEBI:59789"/>
    </ligand>
</feature>
<comment type="subcellular location">
    <subcellularLocation>
        <location evidence="1 14">Cytoplasm</location>
    </subcellularLocation>
</comment>
<keyword evidence="5 14" id="KW-0698">rRNA processing</keyword>
<keyword evidence="12 14" id="KW-0411">Iron-sulfur</keyword>
<feature type="domain" description="Radical SAM core" evidence="15">
    <location>
        <begin position="109"/>
        <end position="342"/>
    </location>
</feature>
<feature type="binding site" evidence="14">
    <location>
        <position position="123"/>
    </location>
    <ligand>
        <name>[4Fe-4S] cluster</name>
        <dbReference type="ChEBI" id="CHEBI:49883"/>
        <note>4Fe-4S-S-AdoMet</note>
    </ligand>
</feature>
<feature type="binding site" evidence="14">
    <location>
        <begin position="173"/>
        <end position="174"/>
    </location>
    <ligand>
        <name>S-adenosyl-L-methionine</name>
        <dbReference type="ChEBI" id="CHEBI:59789"/>
    </ligand>
</feature>
<evidence type="ECO:0000256" key="6">
    <source>
        <dbReference type="ARBA" id="ARBA00022603"/>
    </source>
</evidence>
<comment type="miscellaneous">
    <text evidence="14">Reaction proceeds by a ping-pong mechanism involving intermediate methylation of a conserved cysteine residue.</text>
</comment>
<dbReference type="GO" id="GO:0000049">
    <property type="term" value="F:tRNA binding"/>
    <property type="evidence" value="ECO:0007669"/>
    <property type="project" value="UniProtKB-UniRule"/>
</dbReference>
<dbReference type="SFLD" id="SFLDG01062">
    <property type="entry name" value="methyltransferase_(Class_A)"/>
    <property type="match status" value="1"/>
</dbReference>
<dbReference type="STRING" id="563040.Saut_2152"/>
<evidence type="ECO:0000256" key="11">
    <source>
        <dbReference type="ARBA" id="ARBA00023004"/>
    </source>
</evidence>
<dbReference type="eggNOG" id="COG0820">
    <property type="taxonomic scope" value="Bacteria"/>
</dbReference>
<dbReference type="FunFam" id="3.20.20.70:FF:000014">
    <property type="entry name" value="Probable dual-specificity RNA methyltransferase RlmN"/>
    <property type="match status" value="1"/>
</dbReference>
<keyword evidence="3 14" id="KW-0004">4Fe-4S</keyword>
<feature type="binding site" evidence="14">
    <location>
        <position position="130"/>
    </location>
    <ligand>
        <name>[4Fe-4S] cluster</name>
        <dbReference type="ChEBI" id="CHEBI:49883"/>
        <note>4Fe-4S-S-AdoMet</note>
    </ligand>
</feature>
<dbReference type="Gene3D" id="1.10.150.530">
    <property type="match status" value="1"/>
</dbReference>
<dbReference type="PANTHER" id="PTHR30544">
    <property type="entry name" value="23S RRNA METHYLTRANSFERASE"/>
    <property type="match status" value="1"/>
</dbReference>
<feature type="active site" description="Proton acceptor" evidence="14">
    <location>
        <position position="90"/>
    </location>
</feature>
<evidence type="ECO:0000256" key="8">
    <source>
        <dbReference type="ARBA" id="ARBA00022691"/>
    </source>
</evidence>
<feature type="active site" description="S-methylcysteine intermediate" evidence="14">
    <location>
        <position position="347"/>
    </location>
</feature>
<feature type="binding site" evidence="14">
    <location>
        <position position="304"/>
    </location>
    <ligand>
        <name>S-adenosyl-L-methionine</name>
        <dbReference type="ChEBI" id="CHEBI:59789"/>
    </ligand>
</feature>
<dbReference type="PIRSF" id="PIRSF006004">
    <property type="entry name" value="CHP00048"/>
    <property type="match status" value="1"/>
</dbReference>
<dbReference type="PANTHER" id="PTHR30544:SF5">
    <property type="entry name" value="RADICAL SAM CORE DOMAIN-CONTAINING PROTEIN"/>
    <property type="match status" value="1"/>
</dbReference>
<name>E0USA1_SULAO</name>
<evidence type="ECO:0000256" key="4">
    <source>
        <dbReference type="ARBA" id="ARBA00022490"/>
    </source>
</evidence>
<dbReference type="GO" id="GO:0030488">
    <property type="term" value="P:tRNA methylation"/>
    <property type="evidence" value="ECO:0007669"/>
    <property type="project" value="UniProtKB-UniRule"/>
</dbReference>
<dbReference type="RefSeq" id="WP_013327947.1">
    <property type="nucleotide sequence ID" value="NC_014506.1"/>
</dbReference>
<dbReference type="SMART" id="SM00729">
    <property type="entry name" value="Elp3"/>
    <property type="match status" value="1"/>
</dbReference>
<dbReference type="InterPro" id="IPR040072">
    <property type="entry name" value="Methyltransferase_A"/>
</dbReference>
<keyword evidence="13 14" id="KW-1015">Disulfide bond</keyword>
<dbReference type="CDD" id="cd01335">
    <property type="entry name" value="Radical_SAM"/>
    <property type="match status" value="1"/>
</dbReference>
<dbReference type="Pfam" id="PF04055">
    <property type="entry name" value="Radical_SAM"/>
    <property type="match status" value="1"/>
</dbReference>
<dbReference type="InterPro" id="IPR027492">
    <property type="entry name" value="RNA_MTrfase_RlmN"/>
</dbReference>
<dbReference type="InterPro" id="IPR048641">
    <property type="entry name" value="RlmN_N"/>
</dbReference>
<dbReference type="GO" id="GO:0019843">
    <property type="term" value="F:rRNA binding"/>
    <property type="evidence" value="ECO:0007669"/>
    <property type="project" value="UniProtKB-UniRule"/>
</dbReference>
<dbReference type="SFLD" id="SFLDF00275">
    <property type="entry name" value="adenosine_C2_methyltransferase"/>
    <property type="match status" value="1"/>
</dbReference>
<reference evidence="17" key="1">
    <citation type="journal article" date="2010" name="Stand. Genomic Sci.">
        <title>Complete genome sequence of Sulfurimonas autotrophica type strain (OK10).</title>
        <authorList>
            <person name="Sikorski J."/>
            <person name="Munk C."/>
            <person name="Lapidus A."/>
            <person name="Djao O."/>
            <person name="Lucas S."/>
            <person name="Glavina Del Rio T."/>
            <person name="Nolan M."/>
            <person name="Tice H."/>
            <person name="Han C."/>
            <person name="Cheng J."/>
            <person name="Tapia R."/>
            <person name="Goodwin L."/>
            <person name="Pitluck S."/>
            <person name="Liolios K."/>
            <person name="Ivanova N."/>
            <person name="Mavromatis K."/>
            <person name="Mikhailova N."/>
            <person name="Pati A."/>
            <person name="Sims D."/>
            <person name="Meincke L."/>
            <person name="Brettin T."/>
            <person name="Detter J."/>
            <person name="Chen A."/>
            <person name="Palaniappan K."/>
            <person name="Land M."/>
            <person name="Hauser L."/>
            <person name="Chang Y."/>
            <person name="Jeffries C."/>
            <person name="Rohde M."/>
            <person name="Lang E."/>
            <person name="Spring S."/>
            <person name="Goker M."/>
            <person name="Woyke T."/>
            <person name="Bristow J."/>
            <person name="Eisen J."/>
            <person name="Markowitz V."/>
            <person name="Hugenholtz P."/>
            <person name="Kyrpides N."/>
            <person name="Klenk H."/>
        </authorList>
    </citation>
    <scope>NUCLEOTIDE SEQUENCE [LARGE SCALE GENOMIC DNA]</scope>
    <source>
        <strain evidence="17">ATCC BAA-671 / DSM 16294 / JCM 11897 / OK10</strain>
    </source>
</reference>
<dbReference type="GO" id="GO:0005737">
    <property type="term" value="C:cytoplasm"/>
    <property type="evidence" value="ECO:0007669"/>
    <property type="project" value="UniProtKB-SubCell"/>
</dbReference>
<dbReference type="PROSITE" id="PS51918">
    <property type="entry name" value="RADICAL_SAM"/>
    <property type="match status" value="1"/>
</dbReference>
<keyword evidence="8 14" id="KW-0949">S-adenosyl-L-methionine</keyword>
<dbReference type="GO" id="GO:0002935">
    <property type="term" value="F:tRNA (adenine(37)-C2)-methyltransferase activity"/>
    <property type="evidence" value="ECO:0007669"/>
    <property type="project" value="UniProtKB-UniRule"/>
</dbReference>
<comment type="cofactor">
    <cofactor evidence="14">
        <name>[4Fe-4S] cluster</name>
        <dbReference type="ChEBI" id="CHEBI:49883"/>
    </cofactor>
    <text evidence="14">Binds 1 [4Fe-4S] cluster. The cluster is coordinated with 3 cysteines and an exchangeable S-adenosyl-L-methionine.</text>
</comment>
<evidence type="ECO:0000256" key="13">
    <source>
        <dbReference type="ARBA" id="ARBA00023157"/>
    </source>
</evidence>
<dbReference type="Proteomes" id="UP000007803">
    <property type="component" value="Chromosome"/>
</dbReference>
<dbReference type="EC" id="2.1.1.192" evidence="14"/>
<dbReference type="InterPro" id="IPR058240">
    <property type="entry name" value="rSAM_sf"/>
</dbReference>
<dbReference type="KEGG" id="sua:Saut_2152"/>
<dbReference type="GO" id="GO:0046872">
    <property type="term" value="F:metal ion binding"/>
    <property type="evidence" value="ECO:0007669"/>
    <property type="project" value="UniProtKB-KW"/>
</dbReference>